<evidence type="ECO:0000256" key="1">
    <source>
        <dbReference type="ARBA" id="ARBA00001971"/>
    </source>
</evidence>
<dbReference type="InterPro" id="IPR001128">
    <property type="entry name" value="Cyt_P450"/>
</dbReference>
<evidence type="ECO:0000256" key="9">
    <source>
        <dbReference type="PIRSR" id="PIRSR602403-1"/>
    </source>
</evidence>
<keyword evidence="4 9" id="KW-0349">Heme</keyword>
<dbReference type="PANTHER" id="PTHR24305">
    <property type="entry name" value="CYTOCHROME P450"/>
    <property type="match status" value="1"/>
</dbReference>
<feature type="binding site" description="axial binding residue" evidence="9">
    <location>
        <position position="314"/>
    </location>
    <ligand>
        <name>heme</name>
        <dbReference type="ChEBI" id="CHEBI:30413"/>
    </ligand>
    <ligandPart>
        <name>Fe</name>
        <dbReference type="ChEBI" id="CHEBI:18248"/>
    </ligandPart>
</feature>
<dbReference type="OMA" id="SAHIFNT"/>
<evidence type="ECO:0000256" key="2">
    <source>
        <dbReference type="ARBA" id="ARBA00005179"/>
    </source>
</evidence>
<evidence type="ECO:0000313" key="11">
    <source>
        <dbReference type="Proteomes" id="UP000029665"/>
    </source>
</evidence>
<organism evidence="10 11">
    <name type="scientific">Pycnoporus cinnabarinus</name>
    <name type="common">Cinnabar-red polypore</name>
    <name type="synonym">Trametes cinnabarina</name>
    <dbReference type="NCBI Taxonomy" id="5643"/>
    <lineage>
        <taxon>Eukaryota</taxon>
        <taxon>Fungi</taxon>
        <taxon>Dikarya</taxon>
        <taxon>Basidiomycota</taxon>
        <taxon>Agaricomycotina</taxon>
        <taxon>Agaricomycetes</taxon>
        <taxon>Polyporales</taxon>
        <taxon>Polyporaceae</taxon>
        <taxon>Trametes</taxon>
    </lineage>
</organism>
<dbReference type="PRINTS" id="PR00465">
    <property type="entry name" value="EP450IV"/>
</dbReference>
<evidence type="ECO:0000256" key="5">
    <source>
        <dbReference type="ARBA" id="ARBA00022723"/>
    </source>
</evidence>
<comment type="cofactor">
    <cofactor evidence="1 9">
        <name>heme</name>
        <dbReference type="ChEBI" id="CHEBI:30413"/>
    </cofactor>
</comment>
<reference evidence="10" key="1">
    <citation type="submission" date="2014-01" db="EMBL/GenBank/DDBJ databases">
        <title>The genome of the white-rot fungus Pycnoporus cinnabarinus: a basidiomycete model with a versatile arsenal for lignocellulosic biomass breakdown.</title>
        <authorList>
            <person name="Levasseur A."/>
            <person name="Lomascolo A."/>
            <person name="Ruiz-Duenas F.J."/>
            <person name="Uzan E."/>
            <person name="Piumi F."/>
            <person name="Kues U."/>
            <person name="Ram A.F.J."/>
            <person name="Murat C."/>
            <person name="Haon M."/>
            <person name="Benoit I."/>
            <person name="Arfi Y."/>
            <person name="Chevret D."/>
            <person name="Drula E."/>
            <person name="Kwon M.J."/>
            <person name="Gouret P."/>
            <person name="Lesage-Meessen L."/>
            <person name="Lombard V."/>
            <person name="Mariette J."/>
            <person name="Noirot C."/>
            <person name="Park J."/>
            <person name="Patyshakuliyeva A."/>
            <person name="Wieneger R.A.B."/>
            <person name="Wosten H.A.B."/>
            <person name="Martin F."/>
            <person name="Coutinho P.M."/>
            <person name="de Vries R."/>
            <person name="Martinez A.T."/>
            <person name="Klopp C."/>
            <person name="Pontarotti P."/>
            <person name="Henrissat B."/>
            <person name="Record E."/>
        </authorList>
    </citation>
    <scope>NUCLEOTIDE SEQUENCE [LARGE SCALE GENOMIC DNA]</scope>
    <source>
        <strain evidence="10">BRFM137</strain>
    </source>
</reference>
<comment type="pathway">
    <text evidence="2">Secondary metabolite biosynthesis.</text>
</comment>
<dbReference type="Pfam" id="PF00067">
    <property type="entry name" value="p450"/>
    <property type="match status" value="1"/>
</dbReference>
<accession>A0A060SLK1</accession>
<dbReference type="Proteomes" id="UP000029665">
    <property type="component" value="Unassembled WGS sequence"/>
</dbReference>
<dbReference type="GO" id="GO:0005506">
    <property type="term" value="F:iron ion binding"/>
    <property type="evidence" value="ECO:0007669"/>
    <property type="project" value="InterPro"/>
</dbReference>
<comment type="caution">
    <text evidence="10">The sequence shown here is derived from an EMBL/GenBank/DDBJ whole genome shotgun (WGS) entry which is preliminary data.</text>
</comment>
<keyword evidence="6" id="KW-0560">Oxidoreductase</keyword>
<evidence type="ECO:0000256" key="7">
    <source>
        <dbReference type="ARBA" id="ARBA00023004"/>
    </source>
</evidence>
<dbReference type="InterPro" id="IPR050121">
    <property type="entry name" value="Cytochrome_P450_monoxygenase"/>
</dbReference>
<dbReference type="EMBL" id="CCBP010000237">
    <property type="protein sequence ID" value="CDO75066.1"/>
    <property type="molecule type" value="Genomic_DNA"/>
</dbReference>
<dbReference type="PRINTS" id="PR00385">
    <property type="entry name" value="P450"/>
</dbReference>
<evidence type="ECO:0000313" key="10">
    <source>
        <dbReference type="EMBL" id="CDO75066.1"/>
    </source>
</evidence>
<dbReference type="AlphaFoldDB" id="A0A060SLK1"/>
<protein>
    <recommendedName>
        <fullName evidence="12">Cytochrome P450</fullName>
    </recommendedName>
</protein>
<gene>
    <name evidence="10" type="ORF">BN946_scf184605.g7</name>
</gene>
<evidence type="ECO:0000256" key="8">
    <source>
        <dbReference type="ARBA" id="ARBA00023033"/>
    </source>
</evidence>
<dbReference type="GO" id="GO:0004497">
    <property type="term" value="F:monooxygenase activity"/>
    <property type="evidence" value="ECO:0007669"/>
    <property type="project" value="UniProtKB-KW"/>
</dbReference>
<evidence type="ECO:0000256" key="6">
    <source>
        <dbReference type="ARBA" id="ARBA00023002"/>
    </source>
</evidence>
<dbReference type="HOGENOM" id="CLU_001570_5_11_1"/>
<dbReference type="InterPro" id="IPR036396">
    <property type="entry name" value="Cyt_P450_sf"/>
</dbReference>
<dbReference type="SUPFAM" id="SSF48264">
    <property type="entry name" value="Cytochrome P450"/>
    <property type="match status" value="1"/>
</dbReference>
<dbReference type="OrthoDB" id="1470350at2759"/>
<evidence type="ECO:0008006" key="12">
    <source>
        <dbReference type="Google" id="ProtNLM"/>
    </source>
</evidence>
<dbReference type="Gene3D" id="1.10.630.10">
    <property type="entry name" value="Cytochrome P450"/>
    <property type="match status" value="1"/>
</dbReference>
<dbReference type="PANTHER" id="PTHR24305:SF166">
    <property type="entry name" value="CYTOCHROME P450 12A4, MITOCHONDRIAL-RELATED"/>
    <property type="match status" value="1"/>
</dbReference>
<dbReference type="InterPro" id="IPR002403">
    <property type="entry name" value="Cyt_P450_E_grp-IV"/>
</dbReference>
<sequence>MHTAQLCDVLSLEVTRNRGVADVELYDWMHRLSLDIIGKAAFSYDIGALDVNAKSNELRDAFRMVAQSVTRISLYPMLRFFFPILRILPEEQSRRSARARRSTAQFARTLVEDKRRELSADPLRLKPSRSKRGDFLALLVEANMDVAMAPSQRLSDETIIDGHETTAITLAWYIYCLALDPTIQDKLRKELLSIMTDLPTYEQLSSLRYLDNVTREVVRLYPAVHSTLRMAMEDDLLPLGEPIRINGELRDHVFVPKGTPIFVPIRVINRDKALWGEDAHEFRPDRWDALPEAVSTIPGLWANNLTFLGGQHACLGFRFALMEIKATVFTLLRAFEFDLAVPAEDIGESSTLLIRPVRISEIESGPQLRVIVRAYKHE</sequence>
<dbReference type="STRING" id="5643.A0A060SLK1"/>
<dbReference type="GO" id="GO:0020037">
    <property type="term" value="F:heme binding"/>
    <property type="evidence" value="ECO:0007669"/>
    <property type="project" value="InterPro"/>
</dbReference>
<evidence type="ECO:0000256" key="4">
    <source>
        <dbReference type="ARBA" id="ARBA00022617"/>
    </source>
</evidence>
<keyword evidence="5 9" id="KW-0479">Metal-binding</keyword>
<keyword evidence="8" id="KW-0503">Monooxygenase</keyword>
<comment type="similarity">
    <text evidence="3">Belongs to the cytochrome P450 family.</text>
</comment>
<name>A0A060SLK1_PYCCI</name>
<keyword evidence="11" id="KW-1185">Reference proteome</keyword>
<evidence type="ECO:0000256" key="3">
    <source>
        <dbReference type="ARBA" id="ARBA00010617"/>
    </source>
</evidence>
<dbReference type="GO" id="GO:0016705">
    <property type="term" value="F:oxidoreductase activity, acting on paired donors, with incorporation or reduction of molecular oxygen"/>
    <property type="evidence" value="ECO:0007669"/>
    <property type="project" value="InterPro"/>
</dbReference>
<proteinExistence type="inferred from homology"/>
<keyword evidence="7 9" id="KW-0408">Iron</keyword>